<protein>
    <submittedName>
        <fullName evidence="1">Uncharacterized protein</fullName>
    </submittedName>
</protein>
<name>A0ABP7I5Z6_9ACTN</name>
<gene>
    <name evidence="1" type="ORF">GCM10022226_33380</name>
</gene>
<organism evidence="1 2">
    <name type="scientific">Sphaerisporangium flaviroseum</name>
    <dbReference type="NCBI Taxonomy" id="509199"/>
    <lineage>
        <taxon>Bacteria</taxon>
        <taxon>Bacillati</taxon>
        <taxon>Actinomycetota</taxon>
        <taxon>Actinomycetes</taxon>
        <taxon>Streptosporangiales</taxon>
        <taxon>Streptosporangiaceae</taxon>
        <taxon>Sphaerisporangium</taxon>
    </lineage>
</organism>
<accession>A0ABP7I5Z6</accession>
<comment type="caution">
    <text evidence="1">The sequence shown here is derived from an EMBL/GenBank/DDBJ whole genome shotgun (WGS) entry which is preliminary data.</text>
</comment>
<reference evidence="2" key="1">
    <citation type="journal article" date="2019" name="Int. J. Syst. Evol. Microbiol.">
        <title>The Global Catalogue of Microorganisms (GCM) 10K type strain sequencing project: providing services to taxonomists for standard genome sequencing and annotation.</title>
        <authorList>
            <consortium name="The Broad Institute Genomics Platform"/>
            <consortium name="The Broad Institute Genome Sequencing Center for Infectious Disease"/>
            <person name="Wu L."/>
            <person name="Ma J."/>
        </authorList>
    </citation>
    <scope>NUCLEOTIDE SEQUENCE [LARGE SCALE GENOMIC DNA]</scope>
    <source>
        <strain evidence="2">JCM 16908</strain>
    </source>
</reference>
<evidence type="ECO:0000313" key="2">
    <source>
        <dbReference type="Proteomes" id="UP001500888"/>
    </source>
</evidence>
<dbReference type="Proteomes" id="UP001500888">
    <property type="component" value="Unassembled WGS sequence"/>
</dbReference>
<sequence>MGEPGPILAEPFHGFLTKPFHEFLTERFHRFMLAEARVAGDAGADPLRCPDLELGR</sequence>
<keyword evidence="2" id="KW-1185">Reference proteome</keyword>
<proteinExistence type="predicted"/>
<evidence type="ECO:0000313" key="1">
    <source>
        <dbReference type="EMBL" id="GAA3810356.1"/>
    </source>
</evidence>
<dbReference type="EMBL" id="BAAAZR010000008">
    <property type="protein sequence ID" value="GAA3810356.1"/>
    <property type="molecule type" value="Genomic_DNA"/>
</dbReference>